<evidence type="ECO:0000256" key="4">
    <source>
        <dbReference type="ARBA" id="ARBA00022692"/>
    </source>
</evidence>
<evidence type="ECO:0000256" key="2">
    <source>
        <dbReference type="ARBA" id="ARBA00010157"/>
    </source>
</evidence>
<keyword evidence="4 8" id="KW-0812">Transmembrane</keyword>
<dbReference type="EMBL" id="JBHSPR010000008">
    <property type="protein sequence ID" value="MFC6016731.1"/>
    <property type="molecule type" value="Genomic_DNA"/>
</dbReference>
<feature type="transmembrane region" description="Helical" evidence="8">
    <location>
        <begin position="545"/>
        <end position="569"/>
    </location>
</feature>
<feature type="transmembrane region" description="Helical" evidence="8">
    <location>
        <begin position="521"/>
        <end position="538"/>
    </location>
</feature>
<evidence type="ECO:0000256" key="6">
    <source>
        <dbReference type="ARBA" id="ARBA00023136"/>
    </source>
</evidence>
<feature type="compositionally biased region" description="Low complexity" evidence="7">
    <location>
        <begin position="694"/>
        <end position="705"/>
    </location>
</feature>
<comment type="subcellular location">
    <subcellularLocation>
        <location evidence="1">Cell membrane</location>
        <topology evidence="1">Multi-pass membrane protein</topology>
    </subcellularLocation>
</comment>
<feature type="transmembrane region" description="Helical" evidence="8">
    <location>
        <begin position="623"/>
        <end position="644"/>
    </location>
</feature>
<keyword evidence="3" id="KW-1003">Cell membrane</keyword>
<evidence type="ECO:0000256" key="5">
    <source>
        <dbReference type="ARBA" id="ARBA00022989"/>
    </source>
</evidence>
<feature type="region of interest" description="Disordered" evidence="7">
    <location>
        <begin position="694"/>
        <end position="721"/>
    </location>
</feature>
<comment type="similarity">
    <text evidence="2">Belongs to the resistance-nodulation-cell division (RND) (TC 2.A.6) family. MmpL subfamily.</text>
</comment>
<dbReference type="SUPFAM" id="SSF82866">
    <property type="entry name" value="Multidrug efflux transporter AcrB transmembrane domain"/>
    <property type="match status" value="2"/>
</dbReference>
<keyword evidence="11" id="KW-1185">Reference proteome</keyword>
<dbReference type="PROSITE" id="PS50156">
    <property type="entry name" value="SSD"/>
    <property type="match status" value="1"/>
</dbReference>
<feature type="transmembrane region" description="Helical" evidence="8">
    <location>
        <begin position="240"/>
        <end position="260"/>
    </location>
</feature>
<dbReference type="PANTHER" id="PTHR33406">
    <property type="entry name" value="MEMBRANE PROTEIN MJ1562-RELATED"/>
    <property type="match status" value="1"/>
</dbReference>
<protein>
    <submittedName>
        <fullName evidence="10">MMPL family transporter</fullName>
    </submittedName>
</protein>
<dbReference type="PANTHER" id="PTHR33406:SF6">
    <property type="entry name" value="MEMBRANE PROTEIN YDGH-RELATED"/>
    <property type="match status" value="1"/>
</dbReference>
<organism evidence="10 11">
    <name type="scientific">Plantactinospora solaniradicis</name>
    <dbReference type="NCBI Taxonomy" id="1723736"/>
    <lineage>
        <taxon>Bacteria</taxon>
        <taxon>Bacillati</taxon>
        <taxon>Actinomycetota</taxon>
        <taxon>Actinomycetes</taxon>
        <taxon>Micromonosporales</taxon>
        <taxon>Micromonosporaceae</taxon>
        <taxon>Plantactinospora</taxon>
    </lineage>
</organism>
<evidence type="ECO:0000256" key="3">
    <source>
        <dbReference type="ARBA" id="ARBA00022475"/>
    </source>
</evidence>
<evidence type="ECO:0000259" key="9">
    <source>
        <dbReference type="PROSITE" id="PS50156"/>
    </source>
</evidence>
<dbReference type="Pfam" id="PF03176">
    <property type="entry name" value="MMPL"/>
    <property type="match status" value="2"/>
</dbReference>
<dbReference type="RefSeq" id="WP_377420386.1">
    <property type="nucleotide sequence ID" value="NZ_JBHSPR010000008.1"/>
</dbReference>
<dbReference type="InterPro" id="IPR004869">
    <property type="entry name" value="MMPL_dom"/>
</dbReference>
<keyword evidence="6 8" id="KW-0472">Membrane</keyword>
<feature type="transmembrane region" description="Helical" evidence="8">
    <location>
        <begin position="368"/>
        <end position="387"/>
    </location>
</feature>
<feature type="transmembrane region" description="Helical" evidence="8">
    <location>
        <begin position="205"/>
        <end position="228"/>
    </location>
</feature>
<reference evidence="11" key="1">
    <citation type="journal article" date="2019" name="Int. J. Syst. Evol. Microbiol.">
        <title>The Global Catalogue of Microorganisms (GCM) 10K type strain sequencing project: providing services to taxonomists for standard genome sequencing and annotation.</title>
        <authorList>
            <consortium name="The Broad Institute Genomics Platform"/>
            <consortium name="The Broad Institute Genome Sequencing Center for Infectious Disease"/>
            <person name="Wu L."/>
            <person name="Ma J."/>
        </authorList>
    </citation>
    <scope>NUCLEOTIDE SEQUENCE [LARGE SCALE GENOMIC DNA]</scope>
    <source>
        <strain evidence="11">ZS-35-S2</strain>
    </source>
</reference>
<dbReference type="Proteomes" id="UP001596203">
    <property type="component" value="Unassembled WGS sequence"/>
</dbReference>
<dbReference type="InterPro" id="IPR000731">
    <property type="entry name" value="SSD"/>
</dbReference>
<name>A0ABW1K4R8_9ACTN</name>
<gene>
    <name evidence="10" type="ORF">ACFP2T_11010</name>
</gene>
<feature type="transmembrane region" description="Helical" evidence="8">
    <location>
        <begin position="650"/>
        <end position="677"/>
    </location>
</feature>
<feature type="transmembrane region" description="Helical" evidence="8">
    <location>
        <begin position="12"/>
        <end position="35"/>
    </location>
</feature>
<keyword evidence="5 8" id="KW-1133">Transmembrane helix</keyword>
<evidence type="ECO:0000256" key="8">
    <source>
        <dbReference type="SAM" id="Phobius"/>
    </source>
</evidence>
<evidence type="ECO:0000313" key="10">
    <source>
        <dbReference type="EMBL" id="MFC6016731.1"/>
    </source>
</evidence>
<feature type="domain" description="SSD" evidence="9">
    <location>
        <begin position="204"/>
        <end position="335"/>
    </location>
</feature>
<feature type="transmembrane region" description="Helical" evidence="8">
    <location>
        <begin position="281"/>
        <end position="301"/>
    </location>
</feature>
<feature type="transmembrane region" description="Helical" evidence="8">
    <location>
        <begin position="313"/>
        <end position="336"/>
    </location>
</feature>
<dbReference type="Gene3D" id="1.20.1640.10">
    <property type="entry name" value="Multidrug efflux transporter AcrB transmembrane domain"/>
    <property type="match status" value="2"/>
</dbReference>
<evidence type="ECO:0000256" key="7">
    <source>
        <dbReference type="SAM" id="MobiDB-lite"/>
    </source>
</evidence>
<evidence type="ECO:0000256" key="1">
    <source>
        <dbReference type="ARBA" id="ARBA00004651"/>
    </source>
</evidence>
<evidence type="ECO:0000313" key="11">
    <source>
        <dbReference type="Proteomes" id="UP001596203"/>
    </source>
</evidence>
<proteinExistence type="inferred from homology"/>
<sequence length="721" mass="74027">MFERWGSAVVRHPVRVIVTWLVVVMGLGGLGYLVLGPEGPAAVSGQNETDFLPESYESVRAARFAEQAFPSDAEDGATAVLVLSRVDGAALGPADQAEGREAVAGLGGAGVRGVGAPSLSPNGKVMLAQVTFTAKLGHPEVSSAVSRLRDDTAERLSGTPLRSGYTGAAAVAKDTERLDLLVSVGMIVMILILLVVIFRSPWVALLNLLIIALVGQGAVAVIAIAAKLAGTTLDGSVTGLLPVVLFGVGTDYVVFLLYRYRERLRLGEDRRTAMVAALGRVGSAIGVSALAVAVSFGALLLSGFGSFQILGPALAFAVLVMVLAGLTLIPAVFSLLGHRAFWPSKAWRNAPRAGLAARTGLLVARRPAAVALAAVAILAALGSAALAHRPSYDIETMPAGTESARVMRWLESGFPAGTLSPTSVYLSGPGLTEQTVAAYAERLSALPIVGEVGAVRATGQTAQVELLLAADPFSARALDAMEQELRPAAHAAAPPGSIVYVGGETSIFADIRAVVEVDLRVILPAAGLLIGLVLLLMLRGVLAPAYLLGAVVGGFVATLGAAVLVFQGAVGRPGLTFTLPLIVYMFVASIGTDYNILIIARIREELRGGASRREAVRVALREAGPPVAAAGVILAASFGALTISATLAEVGFAVAVGVLLSTFVLSWLLVPALTALLGRAAFWPARVGRTLATPETAAETAPASARETEPAGGPVSATMVQ</sequence>
<dbReference type="InterPro" id="IPR050545">
    <property type="entry name" value="Mycobact_MmpL"/>
</dbReference>
<comment type="caution">
    <text evidence="10">The sequence shown here is derived from an EMBL/GenBank/DDBJ whole genome shotgun (WGS) entry which is preliminary data.</text>
</comment>
<accession>A0ABW1K4R8</accession>
<feature type="transmembrane region" description="Helical" evidence="8">
    <location>
        <begin position="581"/>
        <end position="602"/>
    </location>
</feature>
<feature type="transmembrane region" description="Helical" evidence="8">
    <location>
        <begin position="180"/>
        <end position="198"/>
    </location>
</feature>